<evidence type="ECO:0000313" key="2">
    <source>
        <dbReference type="EMBL" id="MBH0781706.1"/>
    </source>
</evidence>
<evidence type="ECO:0000256" key="1">
    <source>
        <dbReference type="SAM" id="MobiDB-lite"/>
    </source>
</evidence>
<dbReference type="EMBL" id="JADMLG010000028">
    <property type="protein sequence ID" value="MBH0781706.1"/>
    <property type="molecule type" value="Genomic_DNA"/>
</dbReference>
<evidence type="ECO:0000313" key="3">
    <source>
        <dbReference type="Proteomes" id="UP000655751"/>
    </source>
</evidence>
<proteinExistence type="predicted"/>
<dbReference type="Proteomes" id="UP000655751">
    <property type="component" value="Unassembled WGS sequence"/>
</dbReference>
<comment type="caution">
    <text evidence="2">The sequence shown here is derived from an EMBL/GenBank/DDBJ whole genome shotgun (WGS) entry which is preliminary data.</text>
</comment>
<name>A0A931IHV8_9NOCA</name>
<sequence length="49" mass="5555">MLDVADLDTANRGGDLQRWGPRGYRVADRHRPAADQLQVRPLLLTDRKA</sequence>
<dbReference type="RefSeq" id="WP_196153990.1">
    <property type="nucleotide sequence ID" value="NZ_JADMLG010000028.1"/>
</dbReference>
<gene>
    <name evidence="2" type="ORF">IT779_36075</name>
</gene>
<feature type="region of interest" description="Disordered" evidence="1">
    <location>
        <begin position="1"/>
        <end position="21"/>
    </location>
</feature>
<protein>
    <submittedName>
        <fullName evidence="2">Uncharacterized protein</fullName>
    </submittedName>
</protein>
<organism evidence="2 3">
    <name type="scientific">Nocardia bovistercoris</name>
    <dbReference type="NCBI Taxonomy" id="2785916"/>
    <lineage>
        <taxon>Bacteria</taxon>
        <taxon>Bacillati</taxon>
        <taxon>Actinomycetota</taxon>
        <taxon>Actinomycetes</taxon>
        <taxon>Mycobacteriales</taxon>
        <taxon>Nocardiaceae</taxon>
        <taxon>Nocardia</taxon>
    </lineage>
</organism>
<accession>A0A931IHV8</accession>
<reference evidence="2" key="1">
    <citation type="submission" date="2020-11" db="EMBL/GenBank/DDBJ databases">
        <title>Nocardia NEAU-351.nov., a novel actinomycete isolated from the cow dung.</title>
        <authorList>
            <person name="Zhang X."/>
        </authorList>
    </citation>
    <scope>NUCLEOTIDE SEQUENCE</scope>
    <source>
        <strain evidence="2">NEAU-351</strain>
    </source>
</reference>
<dbReference type="AlphaFoldDB" id="A0A931IHV8"/>
<keyword evidence="3" id="KW-1185">Reference proteome</keyword>